<accession>W2G3E5</accession>
<dbReference type="EMBL" id="KI675332">
    <property type="protein sequence ID" value="ETL30235.1"/>
    <property type="molecule type" value="Genomic_DNA"/>
</dbReference>
<dbReference type="EMBL" id="KI688546">
    <property type="protein sequence ID" value="ETK76810.1"/>
    <property type="molecule type" value="Genomic_DNA"/>
</dbReference>
<organism evidence="1">
    <name type="scientific">Phytophthora nicotianae</name>
    <name type="common">Potato buckeye rot agent</name>
    <name type="synonym">Phytophthora parasitica</name>
    <dbReference type="NCBI Taxonomy" id="4792"/>
    <lineage>
        <taxon>Eukaryota</taxon>
        <taxon>Sar</taxon>
        <taxon>Stramenopiles</taxon>
        <taxon>Oomycota</taxon>
        <taxon>Peronosporomycetes</taxon>
        <taxon>Peronosporales</taxon>
        <taxon>Peronosporaceae</taxon>
        <taxon>Phytophthora</taxon>
    </lineage>
</organism>
<protein>
    <submittedName>
        <fullName evidence="1">Uncharacterized protein</fullName>
    </submittedName>
</protein>
<evidence type="ECO:0000313" key="2">
    <source>
        <dbReference type="EMBL" id="ETL30235.1"/>
    </source>
</evidence>
<reference evidence="2" key="3">
    <citation type="submission" date="2013-11" db="EMBL/GenBank/DDBJ databases">
        <title>The Genome Sequence of Phytophthora parasitica CJ05E6.</title>
        <authorList>
            <consortium name="The Broad Institute Genomics Platform"/>
            <person name="Russ C."/>
            <person name="Tyler B."/>
            <person name="Panabieres F."/>
            <person name="Shan W."/>
            <person name="Tripathy S."/>
            <person name="Grunwald N."/>
            <person name="Machado M."/>
            <person name="Johnson C.S."/>
            <person name="Arredondo F."/>
            <person name="Hong C."/>
            <person name="Coffey M."/>
            <person name="Young S.K."/>
            <person name="Zeng Q."/>
            <person name="Gargeya S."/>
            <person name="Fitzgerald M."/>
            <person name="Abouelleil A."/>
            <person name="Alvarado L."/>
            <person name="Chapman S.B."/>
            <person name="Gainer-Dewar J."/>
            <person name="Goldberg J."/>
            <person name="Griggs A."/>
            <person name="Gujja S."/>
            <person name="Hansen M."/>
            <person name="Howarth C."/>
            <person name="Imamovic A."/>
            <person name="Ireland A."/>
            <person name="Larimer J."/>
            <person name="McCowan C."/>
            <person name="Murphy C."/>
            <person name="Pearson M."/>
            <person name="Poon T.W."/>
            <person name="Priest M."/>
            <person name="Roberts A."/>
            <person name="Saif S."/>
            <person name="Shea T."/>
            <person name="Sykes S."/>
            <person name="Wortman J."/>
            <person name="Nusbaum C."/>
            <person name="Birren B."/>
        </authorList>
    </citation>
    <scope>NUCLEOTIDE SEQUENCE [LARGE SCALE GENOMIC DNA]</scope>
    <source>
        <strain evidence="2">CJ05E6</strain>
    </source>
</reference>
<sequence length="40" mass="4674">MKRKQHHVEYGHKPCKENTSSSYMLQYPGPAIRCLKKVVT</sequence>
<dbReference type="AlphaFoldDB" id="W2G3E5"/>
<dbReference type="Proteomes" id="UP000053864">
    <property type="component" value="Unassembled WGS sequence"/>
</dbReference>
<name>W2G3E5_PHYNI</name>
<dbReference type="Proteomes" id="UP000053236">
    <property type="component" value="Unassembled WGS sequence"/>
</dbReference>
<dbReference type="VEuPathDB" id="FungiDB:PPTG_21512"/>
<evidence type="ECO:0000313" key="3">
    <source>
        <dbReference type="EMBL" id="ETL83470.1"/>
    </source>
</evidence>
<evidence type="ECO:0000313" key="1">
    <source>
        <dbReference type="EMBL" id="ETK76810.1"/>
    </source>
</evidence>
<reference evidence="3" key="1">
    <citation type="submission" date="2013-11" db="EMBL/GenBank/DDBJ databases">
        <title>The Genome Sequence of Phytophthora parasitica CHvinca01.</title>
        <authorList>
            <consortium name="The Broad Institute Genomics Platform"/>
            <person name="Russ C."/>
            <person name="Tyler B."/>
            <person name="Panabieres F."/>
            <person name="Shan W."/>
            <person name="Tripathy S."/>
            <person name="Grunwald N."/>
            <person name="Machado M."/>
            <person name="Johnson C.S."/>
            <person name="Arredondo F."/>
            <person name="Hong C."/>
            <person name="Coffey M."/>
            <person name="Young S.K."/>
            <person name="Zeng Q."/>
            <person name="Gargeya S."/>
            <person name="Fitzgerald M."/>
            <person name="Abouelleil A."/>
            <person name="Alvarado L."/>
            <person name="Chapman S.B."/>
            <person name="Gainer-Dewar J."/>
            <person name="Goldberg J."/>
            <person name="Griggs A."/>
            <person name="Gujja S."/>
            <person name="Hansen M."/>
            <person name="Howarth C."/>
            <person name="Imamovic A."/>
            <person name="Ireland A."/>
            <person name="Larimer J."/>
            <person name="McCowan C."/>
            <person name="Murphy C."/>
            <person name="Pearson M."/>
            <person name="Poon T.W."/>
            <person name="Priest M."/>
            <person name="Roberts A."/>
            <person name="Saif S."/>
            <person name="Shea T."/>
            <person name="Sykes S."/>
            <person name="Wortman J."/>
            <person name="Nusbaum C."/>
            <person name="Birren B."/>
        </authorList>
    </citation>
    <scope>NUCLEOTIDE SEQUENCE [LARGE SCALE GENOMIC DNA]</scope>
    <source>
        <strain evidence="3">CHvinca01</strain>
    </source>
</reference>
<dbReference type="Proteomes" id="UP000054423">
    <property type="component" value="Unassembled WGS sequence"/>
</dbReference>
<proteinExistence type="predicted"/>
<gene>
    <name evidence="1" type="ORF">L915_16856</name>
    <name evidence="2" type="ORF">L916_16763</name>
    <name evidence="3" type="ORF">L917_16590</name>
</gene>
<reference evidence="1" key="2">
    <citation type="submission" date="2013-11" db="EMBL/GenBank/DDBJ databases">
        <title>The Genome Sequence of Phytophthora parasitica CJ02B3.</title>
        <authorList>
            <consortium name="The Broad Institute Genomics Platform"/>
            <person name="Russ C."/>
            <person name="Tyler B."/>
            <person name="Panabieres F."/>
            <person name="Shan W."/>
            <person name="Tripathy S."/>
            <person name="Grunwald N."/>
            <person name="Machado M."/>
            <person name="Johnson C.S."/>
            <person name="Arredondo F."/>
            <person name="Hong C."/>
            <person name="Coffey M."/>
            <person name="Young S.K."/>
            <person name="Zeng Q."/>
            <person name="Gargeya S."/>
            <person name="Fitzgerald M."/>
            <person name="Abouelleil A."/>
            <person name="Alvarado L."/>
            <person name="Chapman S.B."/>
            <person name="Gainer-Dewar J."/>
            <person name="Goldberg J."/>
            <person name="Griggs A."/>
            <person name="Gujja S."/>
            <person name="Hansen M."/>
            <person name="Howarth C."/>
            <person name="Imamovic A."/>
            <person name="Ireland A."/>
            <person name="Larimer J."/>
            <person name="McCowan C."/>
            <person name="Murphy C."/>
            <person name="Pearson M."/>
            <person name="Poon T.W."/>
            <person name="Priest M."/>
            <person name="Roberts A."/>
            <person name="Saif S."/>
            <person name="Shea T."/>
            <person name="Sykes S."/>
            <person name="Wortman J."/>
            <person name="Nusbaum C."/>
            <person name="Birren B."/>
        </authorList>
    </citation>
    <scope>NUCLEOTIDE SEQUENCE [LARGE SCALE GENOMIC DNA]</scope>
    <source>
        <strain evidence="1">CJ02B3</strain>
    </source>
</reference>
<dbReference type="EMBL" id="KI682025">
    <property type="protein sequence ID" value="ETL83470.1"/>
    <property type="molecule type" value="Genomic_DNA"/>
</dbReference>